<organism evidence="2 3">
    <name type="scientific">Periweissella cryptocerci</name>
    <dbReference type="NCBI Taxonomy" id="2506420"/>
    <lineage>
        <taxon>Bacteria</taxon>
        <taxon>Bacillati</taxon>
        <taxon>Bacillota</taxon>
        <taxon>Bacilli</taxon>
        <taxon>Lactobacillales</taxon>
        <taxon>Lactobacillaceae</taxon>
        <taxon>Periweissella</taxon>
    </lineage>
</organism>
<keyword evidence="3" id="KW-1185">Reference proteome</keyword>
<accession>A0A4P6YUK4</accession>
<evidence type="ECO:0000256" key="1">
    <source>
        <dbReference type="SAM" id="MobiDB-lite"/>
    </source>
</evidence>
<dbReference type="Proteomes" id="UP000292886">
    <property type="component" value="Chromosome"/>
</dbReference>
<dbReference type="EMBL" id="CP037940">
    <property type="protein sequence ID" value="QBO36393.1"/>
    <property type="molecule type" value="Genomic_DNA"/>
</dbReference>
<sequence length="68" mass="7926">MTDEPKKVAFDDEIDTTKNDDIVGTPEHKHNVELLHDIESEPRRVTFDEEVDIRENDKFSNLDNELDA</sequence>
<gene>
    <name evidence="2" type="ORF">EQG49_07905</name>
</gene>
<protein>
    <submittedName>
        <fullName evidence="2">Uncharacterized protein</fullName>
    </submittedName>
</protein>
<evidence type="ECO:0000313" key="3">
    <source>
        <dbReference type="Proteomes" id="UP000292886"/>
    </source>
</evidence>
<dbReference type="KEGG" id="wei:EQG49_07905"/>
<evidence type="ECO:0000313" key="2">
    <source>
        <dbReference type="EMBL" id="QBO36393.1"/>
    </source>
</evidence>
<dbReference type="AlphaFoldDB" id="A0A4P6YUK4"/>
<proteinExistence type="predicted"/>
<name>A0A4P6YUK4_9LACO</name>
<feature type="region of interest" description="Disordered" evidence="1">
    <location>
        <begin position="1"/>
        <end position="25"/>
    </location>
</feature>
<dbReference type="RefSeq" id="WP_133363470.1">
    <property type="nucleotide sequence ID" value="NZ_CP037940.1"/>
</dbReference>
<reference evidence="3" key="1">
    <citation type="submission" date="2019-03" db="EMBL/GenBank/DDBJ databases">
        <title>Weissella sp. 26KH-42 Genome sequencing.</title>
        <authorList>
            <person name="Heo J."/>
            <person name="Kim S.-J."/>
            <person name="Kim J.-S."/>
            <person name="Hong S.-B."/>
            <person name="Kwon S.-W."/>
        </authorList>
    </citation>
    <scope>NUCLEOTIDE SEQUENCE [LARGE SCALE GENOMIC DNA]</scope>
    <source>
        <strain evidence="3">26KH-42</strain>
    </source>
</reference>